<dbReference type="Proteomes" id="UP000799437">
    <property type="component" value="Unassembled WGS sequence"/>
</dbReference>
<accession>A0A6A6VWE6</accession>
<sequence length="272" mass="30556">MPIPPLRITIPSSLNPQPIDSGYDESPSVSPLTWAEVTDEAGLARAIKIFVTNYINNRSMIAFAREACPNVDADDQVATYIDKLVRTAVKDPCVHVVEAYNFNWVALGEIPDFANLRNATWTKASGLTSWWLLRDDRQRVRSQYAISMIHGKQGAIGHASRHSSGENHLMGTPLRPHYVLGMIAQDLGQYPVQEALDEVLSPFIGAAEERNLKVWYDTTEDTTELERRGFELVRSFSIGRNEVNWQGEVDHKGCGFKVECLVWKPKKKNSNS</sequence>
<dbReference type="GeneID" id="54485774"/>
<organism evidence="1 2">
    <name type="scientific">Pseudovirgaria hyperparasitica</name>
    <dbReference type="NCBI Taxonomy" id="470096"/>
    <lineage>
        <taxon>Eukaryota</taxon>
        <taxon>Fungi</taxon>
        <taxon>Dikarya</taxon>
        <taxon>Ascomycota</taxon>
        <taxon>Pezizomycotina</taxon>
        <taxon>Dothideomycetes</taxon>
        <taxon>Dothideomycetes incertae sedis</taxon>
        <taxon>Acrospermales</taxon>
        <taxon>Acrospermaceae</taxon>
        <taxon>Pseudovirgaria</taxon>
    </lineage>
</organism>
<dbReference type="RefSeq" id="XP_033596567.1">
    <property type="nucleotide sequence ID" value="XM_033744720.1"/>
</dbReference>
<evidence type="ECO:0000313" key="1">
    <source>
        <dbReference type="EMBL" id="KAF2754116.1"/>
    </source>
</evidence>
<dbReference type="AlphaFoldDB" id="A0A6A6VWE6"/>
<reference evidence="1" key="1">
    <citation type="journal article" date="2020" name="Stud. Mycol.">
        <title>101 Dothideomycetes genomes: a test case for predicting lifestyles and emergence of pathogens.</title>
        <authorList>
            <person name="Haridas S."/>
            <person name="Albert R."/>
            <person name="Binder M."/>
            <person name="Bloem J."/>
            <person name="Labutti K."/>
            <person name="Salamov A."/>
            <person name="Andreopoulos B."/>
            <person name="Baker S."/>
            <person name="Barry K."/>
            <person name="Bills G."/>
            <person name="Bluhm B."/>
            <person name="Cannon C."/>
            <person name="Castanera R."/>
            <person name="Culley D."/>
            <person name="Daum C."/>
            <person name="Ezra D."/>
            <person name="Gonzalez J."/>
            <person name="Henrissat B."/>
            <person name="Kuo A."/>
            <person name="Liang C."/>
            <person name="Lipzen A."/>
            <person name="Lutzoni F."/>
            <person name="Magnuson J."/>
            <person name="Mondo S."/>
            <person name="Nolan M."/>
            <person name="Ohm R."/>
            <person name="Pangilinan J."/>
            <person name="Park H.-J."/>
            <person name="Ramirez L."/>
            <person name="Alfaro M."/>
            <person name="Sun H."/>
            <person name="Tritt A."/>
            <person name="Yoshinaga Y."/>
            <person name="Zwiers L.-H."/>
            <person name="Turgeon B."/>
            <person name="Goodwin S."/>
            <person name="Spatafora J."/>
            <person name="Crous P."/>
            <person name="Grigoriev I."/>
        </authorList>
    </citation>
    <scope>NUCLEOTIDE SEQUENCE</scope>
    <source>
        <strain evidence="1">CBS 121739</strain>
    </source>
</reference>
<protein>
    <submittedName>
        <fullName evidence="1">Uncharacterized protein</fullName>
    </submittedName>
</protein>
<dbReference type="EMBL" id="ML996581">
    <property type="protein sequence ID" value="KAF2754116.1"/>
    <property type="molecule type" value="Genomic_DNA"/>
</dbReference>
<name>A0A6A6VWE6_9PEZI</name>
<evidence type="ECO:0000313" key="2">
    <source>
        <dbReference type="Proteomes" id="UP000799437"/>
    </source>
</evidence>
<gene>
    <name evidence="1" type="ORF">EJ05DRAFT_479664</name>
</gene>
<keyword evidence="2" id="KW-1185">Reference proteome</keyword>
<proteinExistence type="predicted"/>